<evidence type="ECO:0000313" key="6">
    <source>
        <dbReference type="EMBL" id="PBQ23738.1"/>
    </source>
</evidence>
<comment type="similarity">
    <text evidence="1">Belongs to the SorC transcriptional regulatory family.</text>
</comment>
<dbReference type="InterPro" id="IPR036390">
    <property type="entry name" value="WH_DNA-bd_sf"/>
</dbReference>
<dbReference type="PANTHER" id="PTHR34294">
    <property type="entry name" value="TRANSCRIPTIONAL REGULATOR-RELATED"/>
    <property type="match status" value="1"/>
</dbReference>
<sequence>MLRLARLYYVEGVSQNQLAEREGISKATVSRMLSLARENGFVTVTVNDGLRDANVLANQLRDIYPDVQFTVVPTSHNDRTEILDKVALATAHYLDNLVKNGDIIGFGGSEILNMIAKYLTPKDVRDVVALSLTGIIVNPNCESIAYQTGVKLANAYQTDANFLPLPIIFDDIAAKELVEKEGLIRHLEKLGRLANIALISLDSIEDSSFLNQMNYFKDEQKRKITEKAVGDILGHFVNNNGEIIDPTLDERVVTTPLNNLKHKEYSIATVHKVETVPTLKAALKAGYCNKVFIDQYSTQVLLDSYV</sequence>
<keyword evidence="2" id="KW-0805">Transcription regulation</keyword>
<proteinExistence type="inferred from homology"/>
<evidence type="ECO:0000259" key="5">
    <source>
        <dbReference type="Pfam" id="PF04198"/>
    </source>
</evidence>
<evidence type="ECO:0000256" key="4">
    <source>
        <dbReference type="ARBA" id="ARBA00023163"/>
    </source>
</evidence>
<dbReference type="InterPro" id="IPR037171">
    <property type="entry name" value="NagB/RpiA_transferase-like"/>
</dbReference>
<dbReference type="SUPFAM" id="SSF46785">
    <property type="entry name" value="Winged helix' DNA-binding domain"/>
    <property type="match status" value="1"/>
</dbReference>
<feature type="domain" description="Sugar-binding" evidence="5">
    <location>
        <begin position="55"/>
        <end position="302"/>
    </location>
</feature>
<dbReference type="Gene3D" id="1.10.10.60">
    <property type="entry name" value="Homeodomain-like"/>
    <property type="match status" value="1"/>
</dbReference>
<evidence type="ECO:0000256" key="2">
    <source>
        <dbReference type="ARBA" id="ARBA00023015"/>
    </source>
</evidence>
<dbReference type="AlphaFoldDB" id="A0A2A3TYG0"/>
<gene>
    <name evidence="6" type="ORF">CNR29_06820</name>
</gene>
<dbReference type="SUPFAM" id="SSF100950">
    <property type="entry name" value="NagB/RpiA/CoA transferase-like"/>
    <property type="match status" value="1"/>
</dbReference>
<dbReference type="PANTHER" id="PTHR34294:SF1">
    <property type="entry name" value="TRANSCRIPTIONAL REGULATOR LSRR"/>
    <property type="match status" value="1"/>
</dbReference>
<dbReference type="EMBL" id="NVYO01000001">
    <property type="protein sequence ID" value="PBQ23738.1"/>
    <property type="molecule type" value="Genomic_DNA"/>
</dbReference>
<dbReference type="Gene3D" id="3.40.50.1360">
    <property type="match status" value="1"/>
</dbReference>
<dbReference type="InterPro" id="IPR007324">
    <property type="entry name" value="Sugar-bd_dom_put"/>
</dbReference>
<evidence type="ECO:0000256" key="1">
    <source>
        <dbReference type="ARBA" id="ARBA00010466"/>
    </source>
</evidence>
<keyword evidence="4" id="KW-0804">Transcription</keyword>
<dbReference type="InterPro" id="IPR051054">
    <property type="entry name" value="SorC_transcr_regulators"/>
</dbReference>
<dbReference type="Pfam" id="PF04198">
    <property type="entry name" value="Sugar-bind"/>
    <property type="match status" value="1"/>
</dbReference>
<name>A0A2A3TYG0_LEVBR</name>
<protein>
    <recommendedName>
        <fullName evidence="5">Sugar-binding domain-containing protein</fullName>
    </recommendedName>
</protein>
<keyword evidence="3" id="KW-0238">DNA-binding</keyword>
<dbReference type="GO" id="GO:0003677">
    <property type="term" value="F:DNA binding"/>
    <property type="evidence" value="ECO:0007669"/>
    <property type="project" value="UniProtKB-KW"/>
</dbReference>
<dbReference type="Proteomes" id="UP000217918">
    <property type="component" value="Unassembled WGS sequence"/>
</dbReference>
<dbReference type="InterPro" id="IPR001387">
    <property type="entry name" value="Cro/C1-type_HTH"/>
</dbReference>
<organism evidence="6 7">
    <name type="scientific">Levilactobacillus brevis</name>
    <name type="common">Lactobacillus brevis</name>
    <dbReference type="NCBI Taxonomy" id="1580"/>
    <lineage>
        <taxon>Bacteria</taxon>
        <taxon>Bacillati</taxon>
        <taxon>Bacillota</taxon>
        <taxon>Bacilli</taxon>
        <taxon>Lactobacillales</taxon>
        <taxon>Lactobacillaceae</taxon>
        <taxon>Levilactobacillus</taxon>
    </lineage>
</organism>
<dbReference type="GO" id="GO:0030246">
    <property type="term" value="F:carbohydrate binding"/>
    <property type="evidence" value="ECO:0007669"/>
    <property type="project" value="InterPro"/>
</dbReference>
<evidence type="ECO:0000256" key="3">
    <source>
        <dbReference type="ARBA" id="ARBA00023125"/>
    </source>
</evidence>
<evidence type="ECO:0000313" key="7">
    <source>
        <dbReference type="Proteomes" id="UP000217918"/>
    </source>
</evidence>
<accession>A0A2A3TYG0</accession>
<reference evidence="6 7" key="1">
    <citation type="submission" date="2017-09" db="EMBL/GenBank/DDBJ databases">
        <title>Genome sequence of Lactobacillus brevis D7.</title>
        <authorList>
            <person name="Kwon M.-S."/>
            <person name="Lim S.K."/>
            <person name="Choi H.-J."/>
        </authorList>
    </citation>
    <scope>NUCLEOTIDE SEQUENCE [LARGE SCALE GENOMIC DNA]</scope>
    <source>
        <strain evidence="6 7">D7</strain>
    </source>
</reference>
<comment type="caution">
    <text evidence="6">The sequence shown here is derived from an EMBL/GenBank/DDBJ whole genome shotgun (WGS) entry which is preliminary data.</text>
</comment>
<dbReference type="CDD" id="cd00093">
    <property type="entry name" value="HTH_XRE"/>
    <property type="match status" value="1"/>
</dbReference>